<dbReference type="CDD" id="cd06135">
    <property type="entry name" value="Orn"/>
    <property type="match status" value="1"/>
</dbReference>
<reference evidence="6 7" key="1">
    <citation type="submission" date="2019-02" db="EMBL/GenBank/DDBJ databases">
        <title>Genome sequencing of the rare red list fungi Bondarzewia mesenterica.</title>
        <authorList>
            <person name="Buettner E."/>
            <person name="Kellner H."/>
        </authorList>
    </citation>
    <scope>NUCLEOTIDE SEQUENCE [LARGE SCALE GENOMIC DNA]</scope>
    <source>
        <strain evidence="6 7">DSM 108281</strain>
    </source>
</reference>
<organism evidence="6 7">
    <name type="scientific">Bondarzewia mesenterica</name>
    <dbReference type="NCBI Taxonomy" id="1095465"/>
    <lineage>
        <taxon>Eukaryota</taxon>
        <taxon>Fungi</taxon>
        <taxon>Dikarya</taxon>
        <taxon>Basidiomycota</taxon>
        <taxon>Agaricomycotina</taxon>
        <taxon>Agaricomycetes</taxon>
        <taxon>Russulales</taxon>
        <taxon>Bondarzewiaceae</taxon>
        <taxon>Bondarzewia</taxon>
    </lineage>
</organism>
<dbReference type="NCBIfam" id="NF003765">
    <property type="entry name" value="PRK05359.1"/>
    <property type="match status" value="1"/>
</dbReference>
<dbReference type="InterPro" id="IPR012337">
    <property type="entry name" value="RNaseH-like_sf"/>
</dbReference>
<keyword evidence="3" id="KW-0378">Hydrolase</keyword>
<keyword evidence="2" id="KW-0540">Nuclease</keyword>
<evidence type="ECO:0000313" key="6">
    <source>
        <dbReference type="EMBL" id="THH05672.1"/>
    </source>
</evidence>
<comment type="caution">
    <text evidence="6">The sequence shown here is derived from an EMBL/GenBank/DDBJ whole genome shotgun (WGS) entry which is preliminary data.</text>
</comment>
<dbReference type="SUPFAM" id="SSF53098">
    <property type="entry name" value="Ribonuclease H-like"/>
    <property type="match status" value="1"/>
</dbReference>
<evidence type="ECO:0000256" key="2">
    <source>
        <dbReference type="ARBA" id="ARBA00022722"/>
    </source>
</evidence>
<evidence type="ECO:0000256" key="4">
    <source>
        <dbReference type="ARBA" id="ARBA00022839"/>
    </source>
</evidence>
<dbReference type="GO" id="GO:0005739">
    <property type="term" value="C:mitochondrion"/>
    <property type="evidence" value="ECO:0007669"/>
    <property type="project" value="TreeGrafter"/>
</dbReference>
<dbReference type="InterPro" id="IPR022894">
    <property type="entry name" value="Oligoribonuclease"/>
</dbReference>
<protein>
    <recommendedName>
        <fullName evidence="5">Exonuclease domain-containing protein</fullName>
    </recommendedName>
</protein>
<dbReference type="Proteomes" id="UP000310158">
    <property type="component" value="Unassembled WGS sequence"/>
</dbReference>
<comment type="similarity">
    <text evidence="1">Belongs to the oligoribonuclease family.</text>
</comment>
<dbReference type="PANTHER" id="PTHR11046:SF0">
    <property type="entry name" value="OLIGORIBONUCLEASE, MITOCHONDRIAL"/>
    <property type="match status" value="1"/>
</dbReference>
<dbReference type="Pfam" id="PF00929">
    <property type="entry name" value="RNase_T"/>
    <property type="match status" value="1"/>
</dbReference>
<evidence type="ECO:0000259" key="5">
    <source>
        <dbReference type="SMART" id="SM00479"/>
    </source>
</evidence>
<dbReference type="EMBL" id="SGPL01000976">
    <property type="protein sequence ID" value="THH05672.1"/>
    <property type="molecule type" value="Genomic_DNA"/>
</dbReference>
<dbReference type="GO" id="GO:0000175">
    <property type="term" value="F:3'-5'-RNA exonuclease activity"/>
    <property type="evidence" value="ECO:0007669"/>
    <property type="project" value="InterPro"/>
</dbReference>
<keyword evidence="7" id="KW-1185">Reference proteome</keyword>
<feature type="domain" description="Exonuclease" evidence="5">
    <location>
        <begin position="275"/>
        <end position="455"/>
    </location>
</feature>
<dbReference type="AlphaFoldDB" id="A0A4S4L2V2"/>
<accession>A0A4S4L2V2</accession>
<dbReference type="InterPro" id="IPR036397">
    <property type="entry name" value="RNaseH_sf"/>
</dbReference>
<name>A0A4S4L2V2_9AGAM</name>
<dbReference type="Gene3D" id="3.30.420.10">
    <property type="entry name" value="Ribonuclease H-like superfamily/Ribonuclease H"/>
    <property type="match status" value="1"/>
</dbReference>
<dbReference type="OrthoDB" id="270189at2759"/>
<dbReference type="SMART" id="SM00479">
    <property type="entry name" value="EXOIII"/>
    <property type="match status" value="1"/>
</dbReference>
<proteinExistence type="inferred from homology"/>
<sequence length="471" mass="53549">MGCSSYFAAISIHPLVPLNITEATYLLPPPSFFISSTDLIVHHAIALQKCKADLTSLHSKIYEARIQAAIKFKCDHIATIHNFDFQQLSRTNSGSHRRRHTFPRIRTRSIVHCSFSRSTSYSSRPTTTTDMLPMSFTSNCYYNITTTSAKFTHPQGPLVLYIILSKFRQGLLQSTDLISVRRSTGPGPLKTGKQTKSRSEQLAYPTPVLFPWPDSIVRSELGLYTYCSMLRSLVSRSRNLYTRPILHRRSISQTANWRELLFMDSRKPLNFHSGPLVWIDCEMTGLNPQKDKIMEVAVLITNGKLETVDDGIEYVVRTDKKYLNGMDEWCTNQHGSTGLTQACLESPHSLSEVQDAVLNYIKLWIPDQRVGILAGNSVHADRSFLVKEMPAVIDWLHYRIFVISNDYKFFYRQMFRQSKNCTAGGIPIVLSPKVSLERADTGVVLRDLSVDPELQWYRDNIFVSPNTPPTT</sequence>
<evidence type="ECO:0000313" key="7">
    <source>
        <dbReference type="Proteomes" id="UP000310158"/>
    </source>
</evidence>
<evidence type="ECO:0000256" key="1">
    <source>
        <dbReference type="ARBA" id="ARBA00009921"/>
    </source>
</evidence>
<dbReference type="PANTHER" id="PTHR11046">
    <property type="entry name" value="OLIGORIBONUCLEASE, MITOCHONDRIAL"/>
    <property type="match status" value="1"/>
</dbReference>
<dbReference type="GO" id="GO:0003676">
    <property type="term" value="F:nucleic acid binding"/>
    <property type="evidence" value="ECO:0007669"/>
    <property type="project" value="InterPro"/>
</dbReference>
<gene>
    <name evidence="6" type="ORF">EW146_g9837</name>
</gene>
<keyword evidence="4" id="KW-0269">Exonuclease</keyword>
<dbReference type="InterPro" id="IPR013520">
    <property type="entry name" value="Ribonucl_H"/>
</dbReference>
<evidence type="ECO:0000256" key="3">
    <source>
        <dbReference type="ARBA" id="ARBA00022801"/>
    </source>
</evidence>